<dbReference type="Proteomes" id="UP000267516">
    <property type="component" value="Segment"/>
</dbReference>
<organism evidence="1">
    <name type="scientific">White spot syndrome virus</name>
    <dbReference type="NCBI Taxonomy" id="342409"/>
    <lineage>
        <taxon>Viruses</taxon>
        <taxon>Viruses incertae sedis</taxon>
        <taxon>Naldaviricetes</taxon>
        <taxon>Nimaviridae</taxon>
        <taxon>Whispovirus</taxon>
    </lineage>
</organism>
<reference evidence="1" key="1">
    <citation type="journal article" date="2018" name="Aquaculture">
        <title>Complete genome sequence of a white spot syndrome virus associated with a disease incursion in Australia.</title>
        <authorList>
            <person name="Oakey J."/>
            <person name="Smith C.S."/>
        </authorList>
    </citation>
    <scope>NUCLEOTIDE SEQUENCE [LARGE SCALE GENOMIC DNA]</scope>
    <source>
        <strain evidence="1">WSSV-AU</strain>
    </source>
</reference>
<name>A0A2D3I622_9VIRU</name>
<sequence length="81" mass="9275">MIVCVVLPYPSTLPNLYKFLEWSFGQTYNSVSLVCVLGQLSFSVFSCFVDTLFVETCNNLVLRVSDISLQVNRKLYHSSYH</sequence>
<evidence type="ECO:0000313" key="1">
    <source>
        <dbReference type="EMBL" id="ATU83822.1"/>
    </source>
</evidence>
<protein>
    <submittedName>
        <fullName evidence="1">ORF1309</fullName>
    </submittedName>
</protein>
<proteinExistence type="predicted"/>
<dbReference type="EMBL" id="MF768985">
    <property type="protein sequence ID" value="ATU83822.1"/>
    <property type="molecule type" value="Genomic_DNA"/>
</dbReference>
<accession>A0A2D3I622</accession>